<dbReference type="Proteomes" id="UP000430120">
    <property type="component" value="Unassembled WGS sequence"/>
</dbReference>
<dbReference type="SFLD" id="SFLDG01129">
    <property type="entry name" value="C1.5:_HAD__Beta-PGM__Phosphata"/>
    <property type="match status" value="1"/>
</dbReference>
<dbReference type="RefSeq" id="WP_151122748.1">
    <property type="nucleotide sequence ID" value="NZ_CP088081.1"/>
</dbReference>
<dbReference type="PANTHER" id="PTHR43611:SF3">
    <property type="entry name" value="FLAVIN MONONUCLEOTIDE HYDROLASE 1, CHLOROPLATIC"/>
    <property type="match status" value="1"/>
</dbReference>
<dbReference type="SFLD" id="SFLDS00003">
    <property type="entry name" value="Haloacid_Dehalogenase"/>
    <property type="match status" value="1"/>
</dbReference>
<dbReference type="OrthoDB" id="9797415at2"/>
<evidence type="ECO:0000313" key="1">
    <source>
        <dbReference type="EMBL" id="KAB0584413.1"/>
    </source>
</evidence>
<dbReference type="Gene3D" id="3.40.50.1000">
    <property type="entry name" value="HAD superfamily/HAD-like"/>
    <property type="match status" value="1"/>
</dbReference>
<gene>
    <name evidence="1" type="ORF">F7Q92_04150</name>
</gene>
<dbReference type="InterPro" id="IPR023214">
    <property type="entry name" value="HAD_sf"/>
</dbReference>
<dbReference type="AlphaFoldDB" id="A0A643FGU2"/>
<name>A0A643FGU2_IDEDE</name>
<dbReference type="NCBIfam" id="TIGR01509">
    <property type="entry name" value="HAD-SF-IA-v3"/>
    <property type="match status" value="1"/>
</dbReference>
<organism evidence="1 2">
    <name type="scientific">Ideonella dechloratans</name>
    <dbReference type="NCBI Taxonomy" id="36863"/>
    <lineage>
        <taxon>Bacteria</taxon>
        <taxon>Pseudomonadati</taxon>
        <taxon>Pseudomonadota</taxon>
        <taxon>Betaproteobacteria</taxon>
        <taxon>Burkholderiales</taxon>
        <taxon>Sphaerotilaceae</taxon>
        <taxon>Ideonella</taxon>
    </lineage>
</organism>
<dbReference type="InterPro" id="IPR006439">
    <property type="entry name" value="HAD-SF_hydro_IA"/>
</dbReference>
<dbReference type="EMBL" id="VZPB01000006">
    <property type="protein sequence ID" value="KAB0584413.1"/>
    <property type="molecule type" value="Genomic_DNA"/>
</dbReference>
<dbReference type="PANTHER" id="PTHR43611">
    <property type="entry name" value="ALPHA-D-GLUCOSE 1-PHOSPHATE PHOSPHATASE"/>
    <property type="match status" value="1"/>
</dbReference>
<dbReference type="InterPro" id="IPR036412">
    <property type="entry name" value="HAD-like_sf"/>
</dbReference>
<dbReference type="InterPro" id="IPR023198">
    <property type="entry name" value="PGP-like_dom2"/>
</dbReference>
<keyword evidence="2" id="KW-1185">Reference proteome</keyword>
<accession>A0A643FGU2</accession>
<proteinExistence type="predicted"/>
<dbReference type="SUPFAM" id="SSF56784">
    <property type="entry name" value="HAD-like"/>
    <property type="match status" value="1"/>
</dbReference>
<evidence type="ECO:0000313" key="2">
    <source>
        <dbReference type="Proteomes" id="UP000430120"/>
    </source>
</evidence>
<dbReference type="Pfam" id="PF00702">
    <property type="entry name" value="Hydrolase"/>
    <property type="match status" value="1"/>
</dbReference>
<protein>
    <submittedName>
        <fullName evidence="1">HAD family phosphatase</fullName>
    </submittedName>
</protein>
<sequence>MPASERVHAGPLRPHLIFDFGGVLFRWRPADLLARVLPQHIHSGEEAEHWKRQFFQAYQGDWGAFDSGLISAEECRDRIAARTGLSRQEVQAVIEAVPAELMPQQETVAILRALKTAGHRLFFLSNMPEPYARHLEQHHDFLAWFEDGVFSARVKTGKPGLDIFRLALARFGVAAQEALFIDDHVENIQAAAQLGLPALHFTSAARLALDLKGKGFSLPGVSVPDATAESN</sequence>
<reference evidence="1 2" key="1">
    <citation type="submission" date="2019-09" db="EMBL/GenBank/DDBJ databases">
        <title>Draft genome sequences of 48 bacterial type strains from the CCUG.</title>
        <authorList>
            <person name="Tunovic T."/>
            <person name="Pineiro-Iglesias B."/>
            <person name="Unosson C."/>
            <person name="Inganas E."/>
            <person name="Ohlen M."/>
            <person name="Cardew S."/>
            <person name="Jensie-Markopoulos S."/>
            <person name="Salva-Serra F."/>
            <person name="Jaen-Luchoro D."/>
            <person name="Karlsson R."/>
            <person name="Svensson-Stadler L."/>
            <person name="Chun J."/>
            <person name="Moore E."/>
        </authorList>
    </citation>
    <scope>NUCLEOTIDE SEQUENCE [LARGE SCALE GENOMIC DNA]</scope>
    <source>
        <strain evidence="1 2">CCUG 30977</strain>
    </source>
</reference>
<comment type="caution">
    <text evidence="1">The sequence shown here is derived from an EMBL/GenBank/DDBJ whole genome shotgun (WGS) entry which is preliminary data.</text>
</comment>
<dbReference type="Gene3D" id="1.10.150.240">
    <property type="entry name" value="Putative phosphatase, domain 2"/>
    <property type="match status" value="1"/>
</dbReference>
<dbReference type="CDD" id="cd02603">
    <property type="entry name" value="HAD_sEH-N_like"/>
    <property type="match status" value="1"/>
</dbReference>